<organism evidence="1 2">
    <name type="scientific">Marmoricola endophyticus</name>
    <dbReference type="NCBI Taxonomy" id="2040280"/>
    <lineage>
        <taxon>Bacteria</taxon>
        <taxon>Bacillati</taxon>
        <taxon>Actinomycetota</taxon>
        <taxon>Actinomycetes</taxon>
        <taxon>Propionibacteriales</taxon>
        <taxon>Nocardioidaceae</taxon>
        <taxon>Marmoricola</taxon>
    </lineage>
</organism>
<name>A0A917F5R8_9ACTN</name>
<dbReference type="AlphaFoldDB" id="A0A917F5R8"/>
<reference evidence="1" key="2">
    <citation type="submission" date="2020-09" db="EMBL/GenBank/DDBJ databases">
        <authorList>
            <person name="Sun Q."/>
            <person name="Zhou Y."/>
        </authorList>
    </citation>
    <scope>NUCLEOTIDE SEQUENCE</scope>
    <source>
        <strain evidence="1">CGMCC 1.16067</strain>
    </source>
</reference>
<sequence length="243" mass="27519">MTSVIELPTTPFTRADLEQIGVTPWALECALDARLVRRVVRGVYVRCDQPDTIETRCRAVSRVIRSGSVVRDRTAAWLHGVDALDHHEKEVLPEIETSVPRFVTPTRRADHAGCTRDLRVRDVVVLHGLRVTTAMRTALDLGCSMRARSALAVIDAILRLHGLDVEQLTRESARFRRRRGVVQLRRLLSMADARSESFGESWVRYELLEAGLPVPELQWWVDVDGVPTYRLDLAFPLHKVAVE</sequence>
<reference evidence="1" key="1">
    <citation type="journal article" date="2014" name="Int. J. Syst. Evol. Microbiol.">
        <title>Complete genome sequence of Corynebacterium casei LMG S-19264T (=DSM 44701T), isolated from a smear-ripened cheese.</title>
        <authorList>
            <consortium name="US DOE Joint Genome Institute (JGI-PGF)"/>
            <person name="Walter F."/>
            <person name="Albersmeier A."/>
            <person name="Kalinowski J."/>
            <person name="Ruckert C."/>
        </authorList>
    </citation>
    <scope>NUCLEOTIDE SEQUENCE</scope>
    <source>
        <strain evidence="1">CGMCC 1.16067</strain>
    </source>
</reference>
<proteinExistence type="predicted"/>
<comment type="caution">
    <text evidence="1">The sequence shown here is derived from an EMBL/GenBank/DDBJ whole genome shotgun (WGS) entry which is preliminary data.</text>
</comment>
<accession>A0A917F5R8</accession>
<protein>
    <recommendedName>
        <fullName evidence="3">Transcriptional regulator, AbiEi antitoxin, Type IV TA system</fullName>
    </recommendedName>
</protein>
<gene>
    <name evidence="1" type="ORF">GCM10011519_24230</name>
</gene>
<evidence type="ECO:0008006" key="3">
    <source>
        <dbReference type="Google" id="ProtNLM"/>
    </source>
</evidence>
<evidence type="ECO:0000313" key="2">
    <source>
        <dbReference type="Proteomes" id="UP000649179"/>
    </source>
</evidence>
<dbReference type="RefSeq" id="WP_188779998.1">
    <property type="nucleotide sequence ID" value="NZ_BMKQ01000001.1"/>
</dbReference>
<evidence type="ECO:0000313" key="1">
    <source>
        <dbReference type="EMBL" id="GGF49434.1"/>
    </source>
</evidence>
<dbReference type="EMBL" id="BMKQ01000001">
    <property type="protein sequence ID" value="GGF49434.1"/>
    <property type="molecule type" value="Genomic_DNA"/>
</dbReference>
<keyword evidence="2" id="KW-1185">Reference proteome</keyword>
<dbReference type="Proteomes" id="UP000649179">
    <property type="component" value="Unassembled WGS sequence"/>
</dbReference>